<keyword evidence="2" id="KW-1185">Reference proteome</keyword>
<sequence length="72" mass="8295">MLLYQSPRQTIGTYQRGAVACAKCQSPIYLRKLAAVAEEFSVNCPRCGHRKVYAAQMINIETLPERRRKPRR</sequence>
<reference evidence="1 2" key="1">
    <citation type="submission" date="2018-07" db="EMBL/GenBank/DDBJ databases">
        <authorList>
            <person name="Quirk P.G."/>
            <person name="Krulwich T.A."/>
        </authorList>
    </citation>
    <scope>NUCLEOTIDE SEQUENCE [LARGE SCALE GENOMIC DNA]</scope>
    <source>
        <strain evidence="1 2">CC-BB4</strain>
    </source>
</reference>
<dbReference type="RefSeq" id="WP_115693390.1">
    <property type="nucleotide sequence ID" value="NZ_CP031417.1"/>
</dbReference>
<name>A0A346A1G4_9HYPH</name>
<gene>
    <name evidence="1" type="ORF">DW352_22290</name>
</gene>
<protein>
    <submittedName>
        <fullName evidence="1">Uncharacterized protein</fullName>
    </submittedName>
</protein>
<dbReference type="OrthoDB" id="8450546at2"/>
<evidence type="ECO:0000313" key="2">
    <source>
        <dbReference type="Proteomes" id="UP000254889"/>
    </source>
</evidence>
<dbReference type="KEGG" id="ptaw:DW352_22290"/>
<accession>A0A346A1G4</accession>
<dbReference type="Proteomes" id="UP000254889">
    <property type="component" value="Chromosome"/>
</dbReference>
<dbReference type="AlphaFoldDB" id="A0A346A1G4"/>
<evidence type="ECO:0000313" key="1">
    <source>
        <dbReference type="EMBL" id="AXK83011.1"/>
    </source>
</evidence>
<organism evidence="1 2">
    <name type="scientific">Pseudolabrys taiwanensis</name>
    <dbReference type="NCBI Taxonomy" id="331696"/>
    <lineage>
        <taxon>Bacteria</taxon>
        <taxon>Pseudomonadati</taxon>
        <taxon>Pseudomonadota</taxon>
        <taxon>Alphaproteobacteria</taxon>
        <taxon>Hyphomicrobiales</taxon>
        <taxon>Xanthobacteraceae</taxon>
        <taxon>Pseudolabrys</taxon>
    </lineage>
</organism>
<dbReference type="EMBL" id="CP031417">
    <property type="protein sequence ID" value="AXK83011.1"/>
    <property type="molecule type" value="Genomic_DNA"/>
</dbReference>
<proteinExistence type="predicted"/>